<dbReference type="AlphaFoldDB" id="A0A8S4QE06"/>
<evidence type="ECO:0000313" key="1">
    <source>
        <dbReference type="EMBL" id="CAH2208239.1"/>
    </source>
</evidence>
<reference evidence="1" key="1">
    <citation type="submission" date="2022-03" db="EMBL/GenBank/DDBJ databases">
        <authorList>
            <person name="Lindestad O."/>
        </authorList>
    </citation>
    <scope>NUCLEOTIDE SEQUENCE</scope>
</reference>
<name>A0A8S4QE06_9NEOP</name>
<comment type="caution">
    <text evidence="1">The sequence shown here is derived from an EMBL/GenBank/DDBJ whole genome shotgun (WGS) entry which is preliminary data.</text>
</comment>
<proteinExistence type="predicted"/>
<dbReference type="Proteomes" id="UP000838756">
    <property type="component" value="Unassembled WGS sequence"/>
</dbReference>
<accession>A0A8S4QE06</accession>
<keyword evidence="2" id="KW-1185">Reference proteome</keyword>
<gene>
    <name evidence="1" type="primary">jg3154</name>
    <name evidence="1" type="ORF">PAEG_LOCUS855</name>
</gene>
<dbReference type="EMBL" id="CAKXAJ010002770">
    <property type="protein sequence ID" value="CAH2208239.1"/>
    <property type="molecule type" value="Genomic_DNA"/>
</dbReference>
<protein>
    <submittedName>
        <fullName evidence="1">Jg3154 protein</fullName>
    </submittedName>
</protein>
<sequence>MQGSGDIVRRVAKTSAHAQKHGALLAALYFVMPAAPSRHSTPLRATPGLHSYFSGTKIILKKNEHFISEPARCAGEAFTYYVARIAKLHIPRLVSRPHAATIQTNCAIATSGCYGGSAQWADSNVRSH</sequence>
<evidence type="ECO:0000313" key="2">
    <source>
        <dbReference type="Proteomes" id="UP000838756"/>
    </source>
</evidence>
<organism evidence="1 2">
    <name type="scientific">Pararge aegeria aegeria</name>
    <dbReference type="NCBI Taxonomy" id="348720"/>
    <lineage>
        <taxon>Eukaryota</taxon>
        <taxon>Metazoa</taxon>
        <taxon>Ecdysozoa</taxon>
        <taxon>Arthropoda</taxon>
        <taxon>Hexapoda</taxon>
        <taxon>Insecta</taxon>
        <taxon>Pterygota</taxon>
        <taxon>Neoptera</taxon>
        <taxon>Endopterygota</taxon>
        <taxon>Lepidoptera</taxon>
        <taxon>Glossata</taxon>
        <taxon>Ditrysia</taxon>
        <taxon>Papilionoidea</taxon>
        <taxon>Nymphalidae</taxon>
        <taxon>Satyrinae</taxon>
        <taxon>Satyrini</taxon>
        <taxon>Parargina</taxon>
        <taxon>Pararge</taxon>
    </lineage>
</organism>